<dbReference type="PROSITE" id="PS51667">
    <property type="entry name" value="WRC"/>
    <property type="match status" value="1"/>
</dbReference>
<dbReference type="PANTHER" id="PTHR31602">
    <property type="entry name" value="GROWTH-REGULATING FACTOR 5"/>
    <property type="match status" value="1"/>
</dbReference>
<evidence type="ECO:0000313" key="10">
    <source>
        <dbReference type="EMBL" id="KAG6467489.1"/>
    </source>
</evidence>
<keyword evidence="3 4" id="KW-0539">Nucleus</keyword>
<dbReference type="GO" id="GO:0005524">
    <property type="term" value="F:ATP binding"/>
    <property type="evidence" value="ECO:0007669"/>
    <property type="project" value="UniProtKB-UniRule"/>
</dbReference>
<evidence type="ECO:0000256" key="4">
    <source>
        <dbReference type="PROSITE-ProRule" id="PRU01002"/>
    </source>
</evidence>
<feature type="transmembrane region" description="Helical" evidence="7">
    <location>
        <begin position="88"/>
        <end position="109"/>
    </location>
</feature>
<evidence type="ECO:0000256" key="2">
    <source>
        <dbReference type="ARBA" id="ARBA00008122"/>
    </source>
</evidence>
<dbReference type="PROSITE" id="PS51666">
    <property type="entry name" value="QLQ"/>
    <property type="match status" value="1"/>
</dbReference>
<feature type="short sequence motif" description="Bipartite nuclear localization signal" evidence="4">
    <location>
        <begin position="168"/>
        <end position="175"/>
    </location>
</feature>
<dbReference type="AlphaFoldDB" id="A0A8J5ERZ5"/>
<evidence type="ECO:0000259" key="9">
    <source>
        <dbReference type="PROSITE" id="PS51667"/>
    </source>
</evidence>
<dbReference type="GO" id="GO:0005634">
    <property type="term" value="C:nucleus"/>
    <property type="evidence" value="ECO:0007669"/>
    <property type="project" value="UniProtKB-SubCell"/>
</dbReference>
<name>A0A8J5ERZ5_ZINOF</name>
<keyword evidence="7" id="KW-0812">Transmembrane</keyword>
<evidence type="ECO:0000313" key="11">
    <source>
        <dbReference type="Proteomes" id="UP000734854"/>
    </source>
</evidence>
<evidence type="ECO:0000256" key="7">
    <source>
        <dbReference type="SAM" id="Phobius"/>
    </source>
</evidence>
<keyword evidence="11" id="KW-1185">Reference proteome</keyword>
<dbReference type="InterPro" id="IPR031137">
    <property type="entry name" value="GRF"/>
</dbReference>
<dbReference type="InterPro" id="IPR014977">
    <property type="entry name" value="WRC_dom"/>
</dbReference>
<dbReference type="Pfam" id="PF08879">
    <property type="entry name" value="WRC"/>
    <property type="match status" value="1"/>
</dbReference>
<feature type="compositionally biased region" description="Basic residues" evidence="6">
    <location>
        <begin position="163"/>
        <end position="174"/>
    </location>
</feature>
<reference evidence="10 11" key="1">
    <citation type="submission" date="2020-08" db="EMBL/GenBank/DDBJ databases">
        <title>Plant Genome Project.</title>
        <authorList>
            <person name="Zhang R.-G."/>
        </authorList>
    </citation>
    <scope>NUCLEOTIDE SEQUENCE [LARGE SCALE GENOMIC DNA]</scope>
    <source>
        <tissue evidence="10">Rhizome</tissue>
    </source>
</reference>
<proteinExistence type="inferred from homology"/>
<dbReference type="GO" id="GO:0006355">
    <property type="term" value="P:regulation of DNA-templated transcription"/>
    <property type="evidence" value="ECO:0007669"/>
    <property type="project" value="InterPro"/>
</dbReference>
<dbReference type="InterPro" id="IPR014978">
    <property type="entry name" value="Gln-Leu-Gln_QLQ"/>
</dbReference>
<dbReference type="EMBL" id="JACMSC010000042">
    <property type="protein sequence ID" value="KAG6467489.1"/>
    <property type="molecule type" value="Genomic_DNA"/>
</dbReference>
<feature type="region of interest" description="Disordered" evidence="6">
    <location>
        <begin position="380"/>
        <end position="401"/>
    </location>
</feature>
<evidence type="ECO:0000256" key="6">
    <source>
        <dbReference type="SAM" id="MobiDB-lite"/>
    </source>
</evidence>
<feature type="domain" description="WRC" evidence="9">
    <location>
        <begin position="135"/>
        <end position="179"/>
    </location>
</feature>
<dbReference type="SMART" id="SM00951">
    <property type="entry name" value="QLQ"/>
    <property type="match status" value="1"/>
</dbReference>
<feature type="compositionally biased region" description="Low complexity" evidence="6">
    <location>
        <begin position="179"/>
        <end position="202"/>
    </location>
</feature>
<feature type="domain" description="QLQ" evidence="8">
    <location>
        <begin position="17"/>
        <end position="52"/>
    </location>
</feature>
<dbReference type="GO" id="GO:0032502">
    <property type="term" value="P:developmental process"/>
    <property type="evidence" value="ECO:0007669"/>
    <property type="project" value="InterPro"/>
</dbReference>
<feature type="region of interest" description="Disordered" evidence="6">
    <location>
        <begin position="163"/>
        <end position="211"/>
    </location>
</feature>
<gene>
    <name evidence="10" type="ORF">ZIOFF_074680</name>
</gene>
<keyword evidence="5" id="KW-0805">Transcription regulation</keyword>
<dbReference type="Pfam" id="PF08880">
    <property type="entry name" value="QLQ"/>
    <property type="match status" value="1"/>
</dbReference>
<accession>A0A8J5ERZ5</accession>
<dbReference type="PANTHER" id="PTHR31602:SF105">
    <property type="entry name" value="GROWTH-REGULATING FACTOR"/>
    <property type="match status" value="1"/>
</dbReference>
<evidence type="ECO:0000256" key="5">
    <source>
        <dbReference type="RuleBase" id="RU367127"/>
    </source>
</evidence>
<keyword evidence="5" id="KW-0010">Activator</keyword>
<evidence type="ECO:0000256" key="3">
    <source>
        <dbReference type="ARBA" id="ARBA00023242"/>
    </source>
</evidence>
<comment type="similarity">
    <text evidence="2 5">Belongs to the GRF family.</text>
</comment>
<keyword evidence="7" id="KW-1133">Transmembrane helix</keyword>
<comment type="function">
    <text evidence="5">Transcription activator.</text>
</comment>
<comment type="subcellular location">
    <subcellularLocation>
        <location evidence="1 4 5">Nucleus</location>
    </subcellularLocation>
</comment>
<comment type="caution">
    <text evidence="10">The sequence shown here is derived from an EMBL/GenBank/DDBJ whole genome shotgun (WGS) entry which is preliminary data.</text>
</comment>
<evidence type="ECO:0000256" key="1">
    <source>
        <dbReference type="ARBA" id="ARBA00004123"/>
    </source>
</evidence>
<protein>
    <recommendedName>
        <fullName evidence="5">Growth-regulating factor</fullName>
    </recommendedName>
</protein>
<keyword evidence="5" id="KW-0804">Transcription</keyword>
<evidence type="ECO:0000259" key="8">
    <source>
        <dbReference type="PROSITE" id="PS51666"/>
    </source>
</evidence>
<keyword evidence="7" id="KW-0472">Membrane</keyword>
<feature type="short sequence motif" description="Bipartite nuclear localization signal" evidence="4">
    <location>
        <begin position="140"/>
        <end position="150"/>
    </location>
</feature>
<sequence length="401" mass="45034">MNSTSGEATKGVGRRPPFTEVQWQELEHQAMIYKYFMAGLPVPPELIVPVQRSFEVLPGRYYHRPARFIVINRFISIPRVFNLLKPKVSILFPFSFCALFAVILLPFLISNISRLSRPVCFCLTHYCSYYGRKLDPEPGRCRRTDGKKWRCSKDAHPDSKYCIHHMHRGRNRSRKPVESQSISQLQLSSSTGTTTSPTAGSSVPQHSITERSDTSSLFLASSSSLQLHMDPGPLESRYLSSTKPGMAEHTFLTETSGSARGQGIYSIDNLWHLTSPRVSSWPSTKFSTPYSVQTTYPQFPVVQHLSQATLSPVSRQQHSFIRSEVDAPATTKHEGQFVLPFFNEWLKTRESWCNLEEDRSKLASISTTQLSMAFPIAASDISTSSSKSSKSESASSHTEPT</sequence>
<dbReference type="GO" id="GO:0006351">
    <property type="term" value="P:DNA-templated transcription"/>
    <property type="evidence" value="ECO:0007669"/>
    <property type="project" value="UniProtKB-UniRule"/>
</dbReference>
<organism evidence="10 11">
    <name type="scientific">Zingiber officinale</name>
    <name type="common">Ginger</name>
    <name type="synonym">Amomum zingiber</name>
    <dbReference type="NCBI Taxonomy" id="94328"/>
    <lineage>
        <taxon>Eukaryota</taxon>
        <taxon>Viridiplantae</taxon>
        <taxon>Streptophyta</taxon>
        <taxon>Embryophyta</taxon>
        <taxon>Tracheophyta</taxon>
        <taxon>Spermatophyta</taxon>
        <taxon>Magnoliopsida</taxon>
        <taxon>Liliopsida</taxon>
        <taxon>Zingiberales</taxon>
        <taxon>Zingiberaceae</taxon>
        <taxon>Zingiber</taxon>
    </lineage>
</organism>
<dbReference type="Proteomes" id="UP000734854">
    <property type="component" value="Unassembled WGS sequence"/>
</dbReference>
<comment type="domain">
    <text evidence="5">The QLQ domain and WRC domain may be involved in protein-protein interaction and DNA-binding, respectively.</text>
</comment>